<feature type="domain" description="PAS" evidence="2">
    <location>
        <begin position="242"/>
        <end position="312"/>
    </location>
</feature>
<feature type="transmembrane region" description="Helical" evidence="1">
    <location>
        <begin position="6"/>
        <end position="30"/>
    </location>
</feature>
<keyword evidence="1" id="KW-0812">Transmembrane</keyword>
<gene>
    <name evidence="6" type="ORF">JR050_18410</name>
</gene>
<evidence type="ECO:0000259" key="3">
    <source>
        <dbReference type="PROSITE" id="PS50113"/>
    </source>
</evidence>
<dbReference type="SUPFAM" id="SSF141868">
    <property type="entry name" value="EAL domain-like"/>
    <property type="match status" value="1"/>
</dbReference>
<evidence type="ECO:0000259" key="5">
    <source>
        <dbReference type="PROSITE" id="PS50887"/>
    </source>
</evidence>
<dbReference type="SMART" id="SM00052">
    <property type="entry name" value="EAL"/>
    <property type="match status" value="1"/>
</dbReference>
<sequence>MFQITFHYFHIFEVLITSLFSMVATFIGINSSRNIKLSKNKVRTTIISAVVMGFTFWLSHFFTAYTIDIPFSTNNYVLYFATNFLLCFTGSYIAIYLAQYQTFNLLRYIIGSIMLAIVILSAELGGFYVLYQDLIDIKPILLIVSIILVVGMSFSTLRFLIQVTNEDIFTTKKSWKFIAGMLAGTSIAGIPYILLISILDLQSVFGEAPQYSYLVPFIFMIVSNLLLMLVPDIFGEKILMKALSKYQSLEHHNHSAVFSIDLSGFITSVNKEGIKLTGYSEEELLTLNIAQLLPKERTKWVVKNMNSVLFGETKNIESQVIRKDGSLIDVKINAVRIIVDKVVIGAFGIVEDITEAKKAQQTIEHLAYYDELTNLPNRRKLREVLDELVDDNQVFSVILIDFDRFKRINDNFGHTFGDYFLVEVAKSLTNVIPEDCLVARLGGDEFLIIVPETENVTLTAQKLIHEFRSPIQVYGIELLVTASLGIASFPHDTGEIDELLKFADIAMYQAKDNGANKFAHFSHDMINDQFDLTLENDFRRAIDNKELMLYFQPKMNVYKNEVIGCEALLRWMHPKEGFISPGVFIPLAEEVGLIVPLERYVIREVCKRIASWTEMGLQPVRVSMNISMDSLFQEDFIHYLLKNMREFNIDGSMLELEITERIVMKNEEYVNKTLQKLRELGIEISIDDFGTGYSSLSYLYKLHVDRLKIDKLFIDICLENAEIVATIIAMAGSLHLKVIAEGVETEEQLRVLKELGCKEVQGFYFSKPLPSDEYEKLLKEIAIIK</sequence>
<dbReference type="InterPro" id="IPR052155">
    <property type="entry name" value="Biofilm_reg_signaling"/>
</dbReference>
<dbReference type="NCBIfam" id="TIGR00229">
    <property type="entry name" value="sensory_box"/>
    <property type="match status" value="1"/>
</dbReference>
<keyword evidence="1" id="KW-0472">Membrane</keyword>
<dbReference type="CDD" id="cd01948">
    <property type="entry name" value="EAL"/>
    <property type="match status" value="1"/>
</dbReference>
<dbReference type="Gene3D" id="3.30.450.20">
    <property type="entry name" value="PAS domain"/>
    <property type="match status" value="1"/>
</dbReference>
<dbReference type="Pfam" id="PF00563">
    <property type="entry name" value="EAL"/>
    <property type="match status" value="1"/>
</dbReference>
<dbReference type="InterPro" id="IPR001633">
    <property type="entry name" value="EAL_dom"/>
</dbReference>
<dbReference type="CDD" id="cd01949">
    <property type="entry name" value="GGDEF"/>
    <property type="match status" value="1"/>
</dbReference>
<dbReference type="InterPro" id="IPR000700">
    <property type="entry name" value="PAS-assoc_C"/>
</dbReference>
<dbReference type="InterPro" id="IPR000014">
    <property type="entry name" value="PAS"/>
</dbReference>
<protein>
    <submittedName>
        <fullName evidence="6">EAL domain-containing protein</fullName>
    </submittedName>
</protein>
<feature type="transmembrane region" description="Helical" evidence="1">
    <location>
        <begin position="137"/>
        <end position="157"/>
    </location>
</feature>
<dbReference type="InterPro" id="IPR000160">
    <property type="entry name" value="GGDEF_dom"/>
</dbReference>
<dbReference type="Gene3D" id="3.20.20.450">
    <property type="entry name" value="EAL domain"/>
    <property type="match status" value="1"/>
</dbReference>
<dbReference type="SMART" id="SM00267">
    <property type="entry name" value="GGDEF"/>
    <property type="match status" value="1"/>
</dbReference>
<dbReference type="EMBL" id="JAFELM010000043">
    <property type="protein sequence ID" value="MBM6619640.1"/>
    <property type="molecule type" value="Genomic_DNA"/>
</dbReference>
<evidence type="ECO:0000313" key="7">
    <source>
        <dbReference type="Proteomes" id="UP001518925"/>
    </source>
</evidence>
<evidence type="ECO:0000256" key="1">
    <source>
        <dbReference type="SAM" id="Phobius"/>
    </source>
</evidence>
<dbReference type="PANTHER" id="PTHR44757">
    <property type="entry name" value="DIGUANYLATE CYCLASE DGCP"/>
    <property type="match status" value="1"/>
</dbReference>
<feature type="domain" description="GGDEF" evidence="5">
    <location>
        <begin position="393"/>
        <end position="523"/>
    </location>
</feature>
<dbReference type="Proteomes" id="UP001518925">
    <property type="component" value="Unassembled WGS sequence"/>
</dbReference>
<dbReference type="PANTHER" id="PTHR44757:SF2">
    <property type="entry name" value="BIOFILM ARCHITECTURE MAINTENANCE PROTEIN MBAA"/>
    <property type="match status" value="1"/>
</dbReference>
<dbReference type="Pfam" id="PF13426">
    <property type="entry name" value="PAS_9"/>
    <property type="match status" value="1"/>
</dbReference>
<dbReference type="SUPFAM" id="SSF55785">
    <property type="entry name" value="PYP-like sensor domain (PAS domain)"/>
    <property type="match status" value="1"/>
</dbReference>
<dbReference type="CDD" id="cd00130">
    <property type="entry name" value="PAS"/>
    <property type="match status" value="1"/>
</dbReference>
<feature type="transmembrane region" description="Helical" evidence="1">
    <location>
        <begin position="42"/>
        <end position="64"/>
    </location>
</feature>
<feature type="transmembrane region" description="Helical" evidence="1">
    <location>
        <begin position="211"/>
        <end position="230"/>
    </location>
</feature>
<evidence type="ECO:0000259" key="2">
    <source>
        <dbReference type="PROSITE" id="PS50112"/>
    </source>
</evidence>
<proteinExistence type="predicted"/>
<reference evidence="6 7" key="1">
    <citation type="submission" date="2021-02" db="EMBL/GenBank/DDBJ databases">
        <title>Bacillus sp. RD4P76, an endophyte from a halophyte.</title>
        <authorList>
            <person name="Sun J.-Q."/>
        </authorList>
    </citation>
    <scope>NUCLEOTIDE SEQUENCE [LARGE SCALE GENOMIC DNA]</scope>
    <source>
        <strain evidence="6 7">RD4P76</strain>
    </source>
</reference>
<evidence type="ECO:0000313" key="6">
    <source>
        <dbReference type="EMBL" id="MBM6619640.1"/>
    </source>
</evidence>
<feature type="transmembrane region" description="Helical" evidence="1">
    <location>
        <begin position="76"/>
        <end position="98"/>
    </location>
</feature>
<keyword evidence="7" id="KW-1185">Reference proteome</keyword>
<dbReference type="NCBIfam" id="TIGR00254">
    <property type="entry name" value="GGDEF"/>
    <property type="match status" value="1"/>
</dbReference>
<feature type="transmembrane region" description="Helical" evidence="1">
    <location>
        <begin position="177"/>
        <end position="199"/>
    </location>
</feature>
<dbReference type="InterPro" id="IPR035919">
    <property type="entry name" value="EAL_sf"/>
</dbReference>
<dbReference type="PROSITE" id="PS50113">
    <property type="entry name" value="PAC"/>
    <property type="match status" value="1"/>
</dbReference>
<organism evidence="6 7">
    <name type="scientific">Bacillus suaedaesalsae</name>
    <dbReference type="NCBI Taxonomy" id="2810349"/>
    <lineage>
        <taxon>Bacteria</taxon>
        <taxon>Bacillati</taxon>
        <taxon>Bacillota</taxon>
        <taxon>Bacilli</taxon>
        <taxon>Bacillales</taxon>
        <taxon>Bacillaceae</taxon>
        <taxon>Bacillus</taxon>
    </lineage>
</organism>
<dbReference type="InterPro" id="IPR035965">
    <property type="entry name" value="PAS-like_dom_sf"/>
</dbReference>
<feature type="domain" description="PAC" evidence="3">
    <location>
        <begin position="314"/>
        <end position="365"/>
    </location>
</feature>
<evidence type="ECO:0000259" key="4">
    <source>
        <dbReference type="PROSITE" id="PS50883"/>
    </source>
</evidence>
<dbReference type="SUPFAM" id="SSF55073">
    <property type="entry name" value="Nucleotide cyclase"/>
    <property type="match status" value="1"/>
</dbReference>
<dbReference type="InterPro" id="IPR029787">
    <property type="entry name" value="Nucleotide_cyclase"/>
</dbReference>
<dbReference type="PROSITE" id="PS50883">
    <property type="entry name" value="EAL"/>
    <property type="match status" value="1"/>
</dbReference>
<feature type="domain" description="EAL" evidence="4">
    <location>
        <begin position="531"/>
        <end position="782"/>
    </location>
</feature>
<dbReference type="RefSeq" id="WP_204205109.1">
    <property type="nucleotide sequence ID" value="NZ_JAFELM010000043.1"/>
</dbReference>
<feature type="transmembrane region" description="Helical" evidence="1">
    <location>
        <begin position="105"/>
        <end position="131"/>
    </location>
</feature>
<dbReference type="PROSITE" id="PS50887">
    <property type="entry name" value="GGDEF"/>
    <property type="match status" value="1"/>
</dbReference>
<dbReference type="InterPro" id="IPR043128">
    <property type="entry name" value="Rev_trsase/Diguanyl_cyclase"/>
</dbReference>
<dbReference type="PROSITE" id="PS50112">
    <property type="entry name" value="PAS"/>
    <property type="match status" value="1"/>
</dbReference>
<accession>A0ABS2DMA8</accession>
<comment type="caution">
    <text evidence="6">The sequence shown here is derived from an EMBL/GenBank/DDBJ whole genome shotgun (WGS) entry which is preliminary data.</text>
</comment>
<dbReference type="Pfam" id="PF00990">
    <property type="entry name" value="GGDEF"/>
    <property type="match status" value="1"/>
</dbReference>
<name>A0ABS2DMA8_9BACI</name>
<keyword evidence="1" id="KW-1133">Transmembrane helix</keyword>
<dbReference type="SMART" id="SM00091">
    <property type="entry name" value="PAS"/>
    <property type="match status" value="1"/>
</dbReference>
<dbReference type="Gene3D" id="3.30.70.270">
    <property type="match status" value="1"/>
</dbReference>